<accession>A0A832WIB8</accession>
<evidence type="ECO:0000313" key="2">
    <source>
        <dbReference type="Proteomes" id="UP000645676"/>
    </source>
</evidence>
<proteinExistence type="predicted"/>
<dbReference type="SMR" id="A0A832WIB8"/>
<dbReference type="OMA" id="RAQYWIM"/>
<protein>
    <submittedName>
        <fullName evidence="1">Uncharacterized protein</fullName>
    </submittedName>
</protein>
<evidence type="ECO:0000313" key="1">
    <source>
        <dbReference type="EMBL" id="HII60007.1"/>
    </source>
</evidence>
<dbReference type="AlphaFoldDB" id="A0A832WIB8"/>
<comment type="caution">
    <text evidence="1">The sequence shown here is derived from an EMBL/GenBank/DDBJ whole genome shotgun (WGS) entry which is preliminary data.</text>
</comment>
<sequence>MKMEVIEKLSELSGIDKKSLRRILIILEFSLRKKDGSPTSFAEKFNIKSFGDLYNYIRDVKSNLKRDHEIEGFNGLTEMWKSVAPRAQYWIMDTFGEENPRDALFSASVFTMRTFGIMLDNLLLLKKIIKTLDEYQKEVTEYVSAQKFEAEDLE</sequence>
<dbReference type="EMBL" id="DUJR01000027">
    <property type="protein sequence ID" value="HII60007.1"/>
    <property type="molecule type" value="Genomic_DNA"/>
</dbReference>
<name>A0A832WIB8_9EURY</name>
<reference evidence="1" key="1">
    <citation type="journal article" date="2020" name="bioRxiv">
        <title>A rank-normalized archaeal taxonomy based on genome phylogeny resolves widespread incomplete and uneven classifications.</title>
        <authorList>
            <person name="Rinke C."/>
            <person name="Chuvochina M."/>
            <person name="Mussig A.J."/>
            <person name="Chaumeil P.-A."/>
            <person name="Waite D.W."/>
            <person name="Whitman W.B."/>
            <person name="Parks D.H."/>
            <person name="Hugenholtz P."/>
        </authorList>
    </citation>
    <scope>NUCLEOTIDE SEQUENCE</scope>
    <source>
        <strain evidence="1">UBA8849</strain>
    </source>
</reference>
<organism evidence="1 2">
    <name type="scientific">Methanocaldococcus jannaschii</name>
    <dbReference type="NCBI Taxonomy" id="2190"/>
    <lineage>
        <taxon>Archaea</taxon>
        <taxon>Methanobacteriati</taxon>
        <taxon>Methanobacteriota</taxon>
        <taxon>Methanomada group</taxon>
        <taxon>Methanococci</taxon>
        <taxon>Methanococcales</taxon>
        <taxon>Methanocaldococcaceae</taxon>
        <taxon>Methanocaldococcus</taxon>
    </lineage>
</organism>
<gene>
    <name evidence="1" type="ORF">HA335_05510</name>
</gene>
<dbReference type="Proteomes" id="UP000645676">
    <property type="component" value="Unassembled WGS sequence"/>
</dbReference>